<dbReference type="InterPro" id="IPR004358">
    <property type="entry name" value="Sig_transdc_His_kin-like_C"/>
</dbReference>
<comment type="catalytic activity">
    <reaction evidence="1">
        <text>ATP + protein L-histidine = ADP + protein N-phospho-L-histidine.</text>
        <dbReference type="EC" id="2.7.13.3"/>
    </reaction>
</comment>
<dbReference type="PROSITE" id="PS50112">
    <property type="entry name" value="PAS"/>
    <property type="match status" value="2"/>
</dbReference>
<evidence type="ECO:0000256" key="8">
    <source>
        <dbReference type="SAM" id="Phobius"/>
    </source>
</evidence>
<evidence type="ECO:0000259" key="10">
    <source>
        <dbReference type="PROSITE" id="PS50112"/>
    </source>
</evidence>
<feature type="domain" description="PAS" evidence="10">
    <location>
        <begin position="167"/>
        <end position="237"/>
    </location>
</feature>
<accession>A0A1M6N051</accession>
<dbReference type="SUPFAM" id="SSF55785">
    <property type="entry name" value="PYP-like sensor domain (PAS domain)"/>
    <property type="match status" value="2"/>
</dbReference>
<dbReference type="STRING" id="1122189.SAMN02745165_03458"/>
<dbReference type="Pfam" id="PF00512">
    <property type="entry name" value="HisKA"/>
    <property type="match status" value="1"/>
</dbReference>
<dbReference type="InterPro" id="IPR000700">
    <property type="entry name" value="PAS-assoc_C"/>
</dbReference>
<dbReference type="SMART" id="SM00387">
    <property type="entry name" value="HATPase_c"/>
    <property type="match status" value="1"/>
</dbReference>
<dbReference type="CDD" id="cd00082">
    <property type="entry name" value="HisKA"/>
    <property type="match status" value="1"/>
</dbReference>
<dbReference type="Gene3D" id="3.30.450.20">
    <property type="entry name" value="PAS domain"/>
    <property type="match status" value="2"/>
</dbReference>
<dbReference type="Pfam" id="PF08448">
    <property type="entry name" value="PAS_4"/>
    <property type="match status" value="1"/>
</dbReference>
<feature type="transmembrane region" description="Helical" evidence="8">
    <location>
        <begin position="133"/>
        <end position="155"/>
    </location>
</feature>
<dbReference type="Pfam" id="PF00989">
    <property type="entry name" value="PAS"/>
    <property type="match status" value="1"/>
</dbReference>
<organism evidence="12 13">
    <name type="scientific">Malonomonas rubra DSM 5091</name>
    <dbReference type="NCBI Taxonomy" id="1122189"/>
    <lineage>
        <taxon>Bacteria</taxon>
        <taxon>Pseudomonadati</taxon>
        <taxon>Thermodesulfobacteriota</taxon>
        <taxon>Desulfuromonadia</taxon>
        <taxon>Desulfuromonadales</taxon>
        <taxon>Geopsychrobacteraceae</taxon>
        <taxon>Malonomonas</taxon>
    </lineage>
</organism>
<evidence type="ECO:0000256" key="2">
    <source>
        <dbReference type="ARBA" id="ARBA00012438"/>
    </source>
</evidence>
<dbReference type="Gene3D" id="1.10.287.130">
    <property type="match status" value="1"/>
</dbReference>
<dbReference type="RefSeq" id="WP_072909981.1">
    <property type="nucleotide sequence ID" value="NZ_FQZT01000023.1"/>
</dbReference>
<dbReference type="PANTHER" id="PTHR45453">
    <property type="entry name" value="PHOSPHATE REGULON SENSOR PROTEIN PHOR"/>
    <property type="match status" value="1"/>
</dbReference>
<protein>
    <recommendedName>
        <fullName evidence="2">histidine kinase</fullName>
        <ecNumber evidence="2">2.7.13.3</ecNumber>
    </recommendedName>
</protein>
<dbReference type="CDD" id="cd00075">
    <property type="entry name" value="HATPase"/>
    <property type="match status" value="1"/>
</dbReference>
<evidence type="ECO:0000256" key="6">
    <source>
        <dbReference type="ARBA" id="ARBA00023012"/>
    </source>
</evidence>
<dbReference type="GO" id="GO:0000155">
    <property type="term" value="F:phosphorelay sensor kinase activity"/>
    <property type="evidence" value="ECO:0007669"/>
    <property type="project" value="InterPro"/>
</dbReference>
<dbReference type="CDD" id="cd00130">
    <property type="entry name" value="PAS"/>
    <property type="match status" value="2"/>
</dbReference>
<dbReference type="AlphaFoldDB" id="A0A1M6N051"/>
<dbReference type="GO" id="GO:0004721">
    <property type="term" value="F:phosphoprotein phosphatase activity"/>
    <property type="evidence" value="ECO:0007669"/>
    <property type="project" value="TreeGrafter"/>
</dbReference>
<dbReference type="SUPFAM" id="SSF55874">
    <property type="entry name" value="ATPase domain of HSP90 chaperone/DNA topoisomerase II/histidine kinase"/>
    <property type="match status" value="1"/>
</dbReference>
<dbReference type="InterPro" id="IPR050351">
    <property type="entry name" value="BphY/WalK/GraS-like"/>
</dbReference>
<evidence type="ECO:0000256" key="1">
    <source>
        <dbReference type="ARBA" id="ARBA00000085"/>
    </source>
</evidence>
<dbReference type="PROSITE" id="PS50109">
    <property type="entry name" value="HIS_KIN"/>
    <property type="match status" value="1"/>
</dbReference>
<dbReference type="SUPFAM" id="SSF47384">
    <property type="entry name" value="Homodimeric domain of signal transducing histidine kinase"/>
    <property type="match status" value="1"/>
</dbReference>
<feature type="domain" description="Histidine kinase" evidence="9">
    <location>
        <begin position="416"/>
        <end position="631"/>
    </location>
</feature>
<dbReference type="EMBL" id="FQZT01000023">
    <property type="protein sequence ID" value="SHJ88993.1"/>
    <property type="molecule type" value="Genomic_DNA"/>
</dbReference>
<dbReference type="InterPro" id="IPR013656">
    <property type="entry name" value="PAS_4"/>
</dbReference>
<evidence type="ECO:0000259" key="11">
    <source>
        <dbReference type="PROSITE" id="PS50113"/>
    </source>
</evidence>
<feature type="transmembrane region" description="Helical" evidence="8">
    <location>
        <begin position="97"/>
        <end position="121"/>
    </location>
</feature>
<keyword evidence="7 8" id="KW-0472">Membrane</keyword>
<feature type="transmembrane region" description="Helical" evidence="8">
    <location>
        <begin position="22"/>
        <end position="43"/>
    </location>
</feature>
<dbReference type="FunFam" id="1.10.287.130:FF:000001">
    <property type="entry name" value="Two-component sensor histidine kinase"/>
    <property type="match status" value="1"/>
</dbReference>
<keyword evidence="13" id="KW-1185">Reference proteome</keyword>
<keyword evidence="8" id="KW-0812">Transmembrane</keyword>
<evidence type="ECO:0000256" key="5">
    <source>
        <dbReference type="ARBA" id="ARBA00022777"/>
    </source>
</evidence>
<dbReference type="InterPro" id="IPR035965">
    <property type="entry name" value="PAS-like_dom_sf"/>
</dbReference>
<dbReference type="InterPro" id="IPR013767">
    <property type="entry name" value="PAS_fold"/>
</dbReference>
<dbReference type="InterPro" id="IPR036097">
    <property type="entry name" value="HisK_dim/P_sf"/>
</dbReference>
<dbReference type="Pfam" id="PF02518">
    <property type="entry name" value="HATPase_c"/>
    <property type="match status" value="1"/>
</dbReference>
<dbReference type="InterPro" id="IPR000014">
    <property type="entry name" value="PAS"/>
</dbReference>
<evidence type="ECO:0000313" key="12">
    <source>
        <dbReference type="EMBL" id="SHJ88993.1"/>
    </source>
</evidence>
<dbReference type="SMART" id="SM00388">
    <property type="entry name" value="HisKA"/>
    <property type="match status" value="1"/>
</dbReference>
<dbReference type="EC" id="2.7.13.3" evidence="2"/>
<name>A0A1M6N051_MALRU</name>
<reference evidence="12 13" key="1">
    <citation type="submission" date="2016-11" db="EMBL/GenBank/DDBJ databases">
        <authorList>
            <person name="Jaros S."/>
            <person name="Januszkiewicz K."/>
            <person name="Wedrychowicz H."/>
        </authorList>
    </citation>
    <scope>NUCLEOTIDE SEQUENCE [LARGE SCALE GENOMIC DNA]</scope>
    <source>
        <strain evidence="12 13">DSM 5091</strain>
    </source>
</reference>
<keyword evidence="3" id="KW-0597">Phosphoprotein</keyword>
<dbReference type="NCBIfam" id="TIGR00229">
    <property type="entry name" value="sensory_box"/>
    <property type="match status" value="1"/>
</dbReference>
<dbReference type="PANTHER" id="PTHR45453:SF1">
    <property type="entry name" value="PHOSPHATE REGULON SENSOR PROTEIN PHOR"/>
    <property type="match status" value="1"/>
</dbReference>
<keyword evidence="8" id="KW-1133">Transmembrane helix</keyword>
<dbReference type="InterPro" id="IPR003661">
    <property type="entry name" value="HisK_dim/P_dom"/>
</dbReference>
<dbReference type="GO" id="GO:0005886">
    <property type="term" value="C:plasma membrane"/>
    <property type="evidence" value="ECO:0007669"/>
    <property type="project" value="TreeGrafter"/>
</dbReference>
<dbReference type="Gene3D" id="3.30.565.10">
    <property type="entry name" value="Histidine kinase-like ATPase, C-terminal domain"/>
    <property type="match status" value="1"/>
</dbReference>
<dbReference type="InterPro" id="IPR036890">
    <property type="entry name" value="HATPase_C_sf"/>
</dbReference>
<dbReference type="GO" id="GO:0006355">
    <property type="term" value="P:regulation of DNA-templated transcription"/>
    <property type="evidence" value="ECO:0007669"/>
    <property type="project" value="InterPro"/>
</dbReference>
<dbReference type="InterPro" id="IPR005467">
    <property type="entry name" value="His_kinase_dom"/>
</dbReference>
<feature type="domain" description="PAS" evidence="10">
    <location>
        <begin position="299"/>
        <end position="350"/>
    </location>
</feature>
<evidence type="ECO:0000256" key="3">
    <source>
        <dbReference type="ARBA" id="ARBA00022553"/>
    </source>
</evidence>
<dbReference type="PRINTS" id="PR00344">
    <property type="entry name" value="BCTRLSENSOR"/>
</dbReference>
<dbReference type="FunFam" id="3.30.565.10:FF:000006">
    <property type="entry name" value="Sensor histidine kinase WalK"/>
    <property type="match status" value="1"/>
</dbReference>
<evidence type="ECO:0000256" key="7">
    <source>
        <dbReference type="ARBA" id="ARBA00023136"/>
    </source>
</evidence>
<keyword evidence="4" id="KW-0808">Transferase</keyword>
<feature type="transmembrane region" description="Helical" evidence="8">
    <location>
        <begin position="55"/>
        <end position="76"/>
    </location>
</feature>
<gene>
    <name evidence="12" type="ORF">SAMN02745165_03458</name>
</gene>
<dbReference type="InterPro" id="IPR003594">
    <property type="entry name" value="HATPase_dom"/>
</dbReference>
<dbReference type="PROSITE" id="PS50113">
    <property type="entry name" value="PAC"/>
    <property type="match status" value="1"/>
</dbReference>
<keyword evidence="5" id="KW-0418">Kinase</keyword>
<sequence>MTLLPKEDVAFSLQPEPYFNQLLRLTSFFLLGAFFLSTCATLQKLLFSLPLEWRGYPIPLLAGGSCGLIVGSAVYHHKQSSYGRNNRNLRGREFYTALIRQVLQFSLFFAVGALLLCLLSLLQKSLAGYPIELRMFTIPTLFGGFSGVSVGWYLLELSRSNQYRLADERQYYNLFENANDMIQIVSLDGRLLYANKAWKKTLGYQDADLSQVNIFQVMHPDCLAETQQKMRRMLKGEQVERMELKYLTREGDELIVEGSSSISLVRGKPVGFRCILRDISERKRNEQKLKQALLSSREAHHKLDHLLSAVVDGILLIDKDRKIQLANPAAARLLRIKREQLLQRKLYDAISFLPIGLVEDPSCKDFILKVPVTEQQEQRFLHALLSRQGDGSAILSLHDVTQEKELDRMKNEFISTAAHELRTPLTSIMGFSEYFLSSPPETSEEGVKMMTTIHDQAQALSAIISDLLDLSRIESGRGFILQKSFFSMPQLIEQTISQMAPSKAHPIQLQLGCGDVQLSGDRGKLRQLIENIVGNAIKYSPDGGEIKVRGALRGDHYVLQVSDCGIGMTAEQTERVFEKFYRADYANTAISGIGLGMSIVQRIVQAHGGLVRIKSKPGRGTRVTVFLPRLAA</sequence>
<dbReference type="SMART" id="SM00091">
    <property type="entry name" value="PAS"/>
    <property type="match status" value="2"/>
</dbReference>
<evidence type="ECO:0000259" key="9">
    <source>
        <dbReference type="PROSITE" id="PS50109"/>
    </source>
</evidence>
<dbReference type="Proteomes" id="UP000184171">
    <property type="component" value="Unassembled WGS sequence"/>
</dbReference>
<evidence type="ECO:0000256" key="4">
    <source>
        <dbReference type="ARBA" id="ARBA00022679"/>
    </source>
</evidence>
<dbReference type="OrthoDB" id="5342753at2"/>
<evidence type="ECO:0000313" key="13">
    <source>
        <dbReference type="Proteomes" id="UP000184171"/>
    </source>
</evidence>
<feature type="domain" description="PAC" evidence="11">
    <location>
        <begin position="240"/>
        <end position="291"/>
    </location>
</feature>
<keyword evidence="6" id="KW-0902">Two-component regulatory system</keyword>
<proteinExistence type="predicted"/>
<dbReference type="GO" id="GO:0016036">
    <property type="term" value="P:cellular response to phosphate starvation"/>
    <property type="evidence" value="ECO:0007669"/>
    <property type="project" value="TreeGrafter"/>
</dbReference>